<name>A0A1H3P5I6_9FIRM</name>
<dbReference type="EMBL" id="FNPV01000006">
    <property type="protein sequence ID" value="SDY96223.1"/>
    <property type="molecule type" value="Genomic_DNA"/>
</dbReference>
<organism evidence="2 3">
    <name type="scientific">Tindallia californiensis</name>
    <dbReference type="NCBI Taxonomy" id="159292"/>
    <lineage>
        <taxon>Bacteria</taxon>
        <taxon>Bacillati</taxon>
        <taxon>Bacillota</taxon>
        <taxon>Clostridia</taxon>
        <taxon>Peptostreptococcales</taxon>
        <taxon>Tindalliaceae</taxon>
        <taxon>Tindallia</taxon>
    </lineage>
</organism>
<accession>A0A1H3P5I6</accession>
<dbReference type="OrthoDB" id="9808624at2"/>
<dbReference type="Pfam" id="PF13643">
    <property type="entry name" value="DUF4145"/>
    <property type="match status" value="1"/>
</dbReference>
<proteinExistence type="predicted"/>
<dbReference type="STRING" id="159292.SAMN05192546_10614"/>
<dbReference type="RefSeq" id="WP_093313667.1">
    <property type="nucleotide sequence ID" value="NZ_FNPV01000006.1"/>
</dbReference>
<dbReference type="Proteomes" id="UP000199230">
    <property type="component" value="Unassembled WGS sequence"/>
</dbReference>
<gene>
    <name evidence="2" type="ORF">SAMN05192546_10614</name>
</gene>
<dbReference type="AlphaFoldDB" id="A0A1H3P5I6"/>
<evidence type="ECO:0000259" key="1">
    <source>
        <dbReference type="Pfam" id="PF13643"/>
    </source>
</evidence>
<evidence type="ECO:0000313" key="2">
    <source>
        <dbReference type="EMBL" id="SDY96223.1"/>
    </source>
</evidence>
<dbReference type="InterPro" id="IPR025285">
    <property type="entry name" value="DUF4145"/>
</dbReference>
<feature type="domain" description="DUF4145" evidence="1">
    <location>
        <begin position="98"/>
        <end position="180"/>
    </location>
</feature>
<reference evidence="2 3" key="1">
    <citation type="submission" date="2016-10" db="EMBL/GenBank/DDBJ databases">
        <authorList>
            <person name="de Groot N.N."/>
        </authorList>
    </citation>
    <scope>NUCLEOTIDE SEQUENCE [LARGE SCALE GENOMIC DNA]</scope>
    <source>
        <strain evidence="2 3">APO</strain>
    </source>
</reference>
<evidence type="ECO:0000313" key="3">
    <source>
        <dbReference type="Proteomes" id="UP000199230"/>
    </source>
</evidence>
<keyword evidence="3" id="KW-1185">Reference proteome</keyword>
<sequence>MKCPYCSIEFHYEEYGQLSYQYENKEIKGKLSGYGVSTCFCPSCENLIVQFVEGIYVSDQYRTEIEEPFINAKIIYPMNSNGIILPPEVPSKYKTDFEEASVVLSISPKASAALSRRSLQKFLHEHLGIRKKSLAQEIEEFTTSQSLPTYLLEAVDAIRNIGNFAAHPLKDTNTGEIIDVEVGEAEWLLEVLEMLYDFYFVQPLKLQRRQEELNQKLAALGKPAMKNTSGENIR</sequence>
<protein>
    <recommendedName>
        <fullName evidence="1">DUF4145 domain-containing protein</fullName>
    </recommendedName>
</protein>